<dbReference type="PANTHER" id="PTHR43046:SF14">
    <property type="entry name" value="MUTT_NUDIX FAMILY PROTEIN"/>
    <property type="match status" value="1"/>
</dbReference>
<evidence type="ECO:0000313" key="4">
    <source>
        <dbReference type="EMBL" id="MBE1459411.1"/>
    </source>
</evidence>
<feature type="domain" description="Nudix hydrolase" evidence="3">
    <location>
        <begin position="14"/>
        <end position="142"/>
    </location>
</feature>
<dbReference type="Pfam" id="PF00293">
    <property type="entry name" value="NUDIX"/>
    <property type="match status" value="1"/>
</dbReference>
<accession>A0ABR9HK63</accession>
<dbReference type="PANTHER" id="PTHR43046">
    <property type="entry name" value="GDP-MANNOSE MANNOSYL HYDROLASE"/>
    <property type="match status" value="1"/>
</dbReference>
<proteinExistence type="predicted"/>
<evidence type="ECO:0000256" key="2">
    <source>
        <dbReference type="ARBA" id="ARBA00022801"/>
    </source>
</evidence>
<dbReference type="PROSITE" id="PS51462">
    <property type="entry name" value="NUDIX"/>
    <property type="match status" value="1"/>
</dbReference>
<dbReference type="InterPro" id="IPR020084">
    <property type="entry name" value="NUDIX_hydrolase_CS"/>
</dbReference>
<keyword evidence="5" id="KW-1185">Reference proteome</keyword>
<dbReference type="EMBL" id="JADBDY010000001">
    <property type="protein sequence ID" value="MBE1459411.1"/>
    <property type="molecule type" value="Genomic_DNA"/>
</dbReference>
<protein>
    <submittedName>
        <fullName evidence="4">ADP-ribose pyrophosphatase YjhB (NUDIX family)</fullName>
    </submittedName>
</protein>
<organism evidence="4 5">
    <name type="scientific">Nocardiopsis terrae</name>
    <dbReference type="NCBI Taxonomy" id="372655"/>
    <lineage>
        <taxon>Bacteria</taxon>
        <taxon>Bacillati</taxon>
        <taxon>Actinomycetota</taxon>
        <taxon>Actinomycetes</taxon>
        <taxon>Streptosporangiales</taxon>
        <taxon>Nocardiopsidaceae</taxon>
        <taxon>Nocardiopsis</taxon>
    </lineage>
</organism>
<gene>
    <name evidence="4" type="ORF">H4W79_003625</name>
</gene>
<dbReference type="Gene3D" id="3.90.79.10">
    <property type="entry name" value="Nucleoside Triphosphate Pyrophosphohydrolase"/>
    <property type="match status" value="1"/>
</dbReference>
<dbReference type="InterPro" id="IPR000086">
    <property type="entry name" value="NUDIX_hydrolase_dom"/>
</dbReference>
<dbReference type="SUPFAM" id="SSF55811">
    <property type="entry name" value="Nudix"/>
    <property type="match status" value="1"/>
</dbReference>
<name>A0ABR9HK63_9ACTN</name>
<reference evidence="4 5" key="1">
    <citation type="submission" date="2020-10" db="EMBL/GenBank/DDBJ databases">
        <title>Sequencing the genomes of 1000 actinobacteria strains.</title>
        <authorList>
            <person name="Klenk H.-P."/>
        </authorList>
    </citation>
    <scope>NUCLEOTIDE SEQUENCE [LARGE SCALE GENOMIC DNA]</scope>
    <source>
        <strain evidence="4 5">DSM 45157</strain>
    </source>
</reference>
<evidence type="ECO:0000259" key="3">
    <source>
        <dbReference type="PROSITE" id="PS51462"/>
    </source>
</evidence>
<comment type="caution">
    <text evidence="4">The sequence shown here is derived from an EMBL/GenBank/DDBJ whole genome shotgun (WGS) entry which is preliminary data.</text>
</comment>
<dbReference type="PROSITE" id="PS00893">
    <property type="entry name" value="NUDIX_BOX"/>
    <property type="match status" value="1"/>
</dbReference>
<keyword evidence="2" id="KW-0378">Hydrolase</keyword>
<dbReference type="CDD" id="cd18876">
    <property type="entry name" value="NUDIX_Hydrolase"/>
    <property type="match status" value="1"/>
</dbReference>
<sequence length="164" mass="18059">MNHLSDEEFFASLPATRGAAGALIRSERGEVLLVRRVYAPEQPWGVPGGIMEAEESPLAACRREIGEELGVDARVRALLVVDWVPPRPPRTAALQWLFRVEVSGTDFRLPPEELSGWEWVPPAKLPEYLPERVAQRMLAAVAVDERGSGPVYLEYGHAVLPGPA</sequence>
<evidence type="ECO:0000313" key="5">
    <source>
        <dbReference type="Proteomes" id="UP000598217"/>
    </source>
</evidence>
<comment type="cofactor">
    <cofactor evidence="1">
        <name>Mg(2+)</name>
        <dbReference type="ChEBI" id="CHEBI:18420"/>
    </cofactor>
</comment>
<evidence type="ECO:0000256" key="1">
    <source>
        <dbReference type="ARBA" id="ARBA00001946"/>
    </source>
</evidence>
<dbReference type="RefSeq" id="WP_191275874.1">
    <property type="nucleotide sequence ID" value="NZ_BMXJ01000010.1"/>
</dbReference>
<dbReference type="Proteomes" id="UP000598217">
    <property type="component" value="Unassembled WGS sequence"/>
</dbReference>
<dbReference type="InterPro" id="IPR015797">
    <property type="entry name" value="NUDIX_hydrolase-like_dom_sf"/>
</dbReference>